<evidence type="ECO:0000313" key="1">
    <source>
        <dbReference type="EMBL" id="MCJ8739329.1"/>
    </source>
</evidence>
<proteinExistence type="predicted"/>
<sequence length="809" mass="91013">MMALWQTRALILPLLTLHIIWLSPHASFGLTAKCWWRRISSVIHNVSIECQADPQGAMLECDLCHLHVLPHNPAAHVSQTECSHMSVSFSALIDAHEMQKAECMLLCPGHTPGHTHLPCSVQEGYPPPTCLIPFNDEERNIHCRWTGSLNPLIPTNFTLHWRNDDYGYHGSKDLGGRDSVIILRADYPAHEYIKVWVSATNALGKIDSETLITNTHIIIQPPPPSFSEHNFEPLEIFWGVSDEIEHSGPWQCKVQYKKQCDQDWTEVEDTYEVSFILEDAVPFTTYKFRVRCRLASDERAVMSNWSSDYTAETPAAAPVGMLDVWSDCDSVSDESNCTILWKEMPKQQARGNINSYVVTMKLSNGSMLNINGSVYTSAEICAQCGLDMITKQPSNLVSHAQQSYLTCRQEREQSCFHYCHLSIPVKEVKGIGVTANTAGGKSSPALVALPRTGLLQPAVALEVTAKSQELNVSWSVLPPFSDRVQEYVVQHKPIGLPYTPCLNWVKVHKNQTFVILRGQLSNYTAYNISLFAIVNNRSCLLTSAIAYTVEGVPPKVTDFQAIPTSSFSVNLTWTPIPLNKSQGHIMQYLVGIYNDVVVYNVSSDKSSFQISNLNPDQQYEVWIRAKTSAGEGKKAKASFTTTSSANIIQIVVVIVVLVFIIPLILIISVVWYLRAKVPEWFYKIPDPINSSSFKQMSNQFWHSWPVSSASMEYGVTISQVEVVPEPEVDHEPEVEQPEEHREHGQSRGKELQGFGGLEQNNSVLRHQKEYSQMIDSSDEEGRQDEDEEWNEQPFPSDYEKHFLPCIVDA</sequence>
<dbReference type="Proteomes" id="UP000830395">
    <property type="component" value="Chromosome 13"/>
</dbReference>
<evidence type="ECO:0000313" key="2">
    <source>
        <dbReference type="Proteomes" id="UP000830395"/>
    </source>
</evidence>
<comment type="caution">
    <text evidence="1">The sequence shown here is derived from an EMBL/GenBank/DDBJ whole genome shotgun (WGS) entry which is preliminary data.</text>
</comment>
<dbReference type="EMBL" id="CM040987">
    <property type="protein sequence ID" value="MCJ8739329.1"/>
    <property type="molecule type" value="Genomic_DNA"/>
</dbReference>
<accession>A0ACC5YU98</accession>
<keyword evidence="2" id="KW-1185">Reference proteome</keyword>
<name>A0ACC5YU98_9TELE</name>
<gene>
    <name evidence="1" type="ORF">PDJAM_G00045910</name>
</gene>
<protein>
    <submittedName>
        <fullName evidence="1">Uncharacterized protein</fullName>
    </submittedName>
</protein>
<organism evidence="1 2">
    <name type="scientific">Pangasius djambal</name>
    <dbReference type="NCBI Taxonomy" id="1691987"/>
    <lineage>
        <taxon>Eukaryota</taxon>
        <taxon>Metazoa</taxon>
        <taxon>Chordata</taxon>
        <taxon>Craniata</taxon>
        <taxon>Vertebrata</taxon>
        <taxon>Euteleostomi</taxon>
        <taxon>Actinopterygii</taxon>
        <taxon>Neopterygii</taxon>
        <taxon>Teleostei</taxon>
        <taxon>Ostariophysi</taxon>
        <taxon>Siluriformes</taxon>
        <taxon>Pangasiidae</taxon>
        <taxon>Pangasius</taxon>
    </lineage>
</organism>
<reference evidence="1" key="1">
    <citation type="submission" date="2020-02" db="EMBL/GenBank/DDBJ databases">
        <title>Genome sequencing of the panga catfish, Pangasius djambal.</title>
        <authorList>
            <person name="Wen M."/>
            <person name="Zahm M."/>
            <person name="Roques C."/>
            <person name="Cabau C."/>
            <person name="Klopp C."/>
            <person name="Donnadieu C."/>
            <person name="Jouanno E."/>
            <person name="Avarre J.-C."/>
            <person name="Campet M."/>
            <person name="Ha T."/>
            <person name="Dugue R."/>
            <person name="Lampietro C."/>
            <person name="Louis A."/>
            <person name="Herpin A."/>
            <person name="Echchiki A."/>
            <person name="Berthelot C."/>
            <person name="Parey E."/>
            <person name="Roest-Crollius H."/>
            <person name="Braasch I."/>
            <person name="Postlethwait J.H."/>
            <person name="Bobe J."/>
            <person name="Montfort J."/>
            <person name="Bouchez O."/>
            <person name="Begum T."/>
            <person name="Schartl M."/>
            <person name="Gustiano R."/>
            <person name="Guiguen Y."/>
        </authorList>
    </citation>
    <scope>NUCLEOTIDE SEQUENCE</scope>
    <source>
        <strain evidence="1">Pdj_M5554</strain>
    </source>
</reference>